<dbReference type="AlphaFoldDB" id="A0A6J8BRG3"/>
<dbReference type="SUPFAM" id="SSF56672">
    <property type="entry name" value="DNA/RNA polymerases"/>
    <property type="match status" value="1"/>
</dbReference>
<protein>
    <recommendedName>
        <fullName evidence="3">Reverse transcriptase domain-containing protein</fullName>
    </recommendedName>
</protein>
<evidence type="ECO:0000313" key="2">
    <source>
        <dbReference type="Proteomes" id="UP000507470"/>
    </source>
</evidence>
<accession>A0A6J8BRG3</accession>
<reference evidence="1 2" key="1">
    <citation type="submission" date="2020-06" db="EMBL/GenBank/DDBJ databases">
        <authorList>
            <person name="Li R."/>
            <person name="Bekaert M."/>
        </authorList>
    </citation>
    <scope>NUCLEOTIDE SEQUENCE [LARGE SCALE GENOMIC DNA]</scope>
    <source>
        <strain evidence="2">wild</strain>
    </source>
</reference>
<dbReference type="InterPro" id="IPR053134">
    <property type="entry name" value="RNA-dir_DNA_polymerase"/>
</dbReference>
<dbReference type="Gene3D" id="3.10.10.10">
    <property type="entry name" value="HIV Type 1 Reverse Transcriptase, subunit A, domain 1"/>
    <property type="match status" value="1"/>
</dbReference>
<dbReference type="EMBL" id="CACVKT020003840">
    <property type="protein sequence ID" value="CAC5386116.1"/>
    <property type="molecule type" value="Genomic_DNA"/>
</dbReference>
<evidence type="ECO:0000313" key="1">
    <source>
        <dbReference type="EMBL" id="CAC5386116.1"/>
    </source>
</evidence>
<sequence length="251" mass="28542">MVPKSLITVSYNHKVPVKDLNATALSVVIPEDRAIAKFLSLNSDYSYIPIDKSCPVVQNIDIVNSYVTPDLKDCSDSCSSDLIEKKVNKCLLASLLYKNIDLFVIDDNSNFGYTKLIEHTIHLKPDATGKHQKPYRLPPYKREILRHHLDKLLKQGIISPVSETEDLPITSPVVLVTKRSTSSDQHAPQNFRFCCDFRYLNSQTQEFKYTIPNLQELTESFSEMTPKYITSIDLSSGFFQMGTTIFSLYSF</sequence>
<dbReference type="InterPro" id="IPR043128">
    <property type="entry name" value="Rev_trsase/Diguanyl_cyclase"/>
</dbReference>
<dbReference type="PANTHER" id="PTHR24559:SF444">
    <property type="entry name" value="REVERSE TRANSCRIPTASE DOMAIN-CONTAINING PROTEIN"/>
    <property type="match status" value="1"/>
</dbReference>
<evidence type="ECO:0008006" key="3">
    <source>
        <dbReference type="Google" id="ProtNLM"/>
    </source>
</evidence>
<organism evidence="1 2">
    <name type="scientific">Mytilus coruscus</name>
    <name type="common">Sea mussel</name>
    <dbReference type="NCBI Taxonomy" id="42192"/>
    <lineage>
        <taxon>Eukaryota</taxon>
        <taxon>Metazoa</taxon>
        <taxon>Spiralia</taxon>
        <taxon>Lophotrochozoa</taxon>
        <taxon>Mollusca</taxon>
        <taxon>Bivalvia</taxon>
        <taxon>Autobranchia</taxon>
        <taxon>Pteriomorphia</taxon>
        <taxon>Mytilida</taxon>
        <taxon>Mytiloidea</taxon>
        <taxon>Mytilidae</taxon>
        <taxon>Mytilinae</taxon>
        <taxon>Mytilus</taxon>
    </lineage>
</organism>
<dbReference type="OrthoDB" id="6135160at2759"/>
<name>A0A6J8BRG3_MYTCO</name>
<gene>
    <name evidence="1" type="ORF">MCOR_21595</name>
</gene>
<proteinExistence type="predicted"/>
<dbReference type="InterPro" id="IPR043502">
    <property type="entry name" value="DNA/RNA_pol_sf"/>
</dbReference>
<dbReference type="PANTHER" id="PTHR24559">
    <property type="entry name" value="TRANSPOSON TY3-I GAG-POL POLYPROTEIN"/>
    <property type="match status" value="1"/>
</dbReference>
<dbReference type="Proteomes" id="UP000507470">
    <property type="component" value="Unassembled WGS sequence"/>
</dbReference>
<keyword evidence="2" id="KW-1185">Reference proteome</keyword>
<dbReference type="Gene3D" id="3.30.70.270">
    <property type="match status" value="1"/>
</dbReference>